<dbReference type="GO" id="GO:0046872">
    <property type="term" value="F:metal ion binding"/>
    <property type="evidence" value="ECO:0007669"/>
    <property type="project" value="UniProtKB-KW"/>
</dbReference>
<dbReference type="Proteomes" id="UP000749559">
    <property type="component" value="Unassembled WGS sequence"/>
</dbReference>
<evidence type="ECO:0000256" key="7">
    <source>
        <dbReference type="ARBA" id="ARBA00023242"/>
    </source>
</evidence>
<accession>A0A8J1XMI8</accession>
<keyword evidence="9" id="KW-1185">Reference proteome</keyword>
<reference evidence="8" key="1">
    <citation type="submission" date="2022-03" db="EMBL/GenBank/DDBJ databases">
        <authorList>
            <person name="Martin C."/>
        </authorList>
    </citation>
    <scope>NUCLEOTIDE SEQUENCE</scope>
</reference>
<dbReference type="GO" id="GO:0016787">
    <property type="term" value="F:hydrolase activity"/>
    <property type="evidence" value="ECO:0007669"/>
    <property type="project" value="UniProtKB-KW"/>
</dbReference>
<evidence type="ECO:0000256" key="3">
    <source>
        <dbReference type="ARBA" id="ARBA00006958"/>
    </source>
</evidence>
<dbReference type="InterPro" id="IPR027806">
    <property type="entry name" value="HARBI1_dom"/>
</dbReference>
<dbReference type="GO" id="GO:0004518">
    <property type="term" value="F:nuclease activity"/>
    <property type="evidence" value="ECO:0007669"/>
    <property type="project" value="UniProtKB-KW"/>
</dbReference>
<comment type="similarity">
    <text evidence="3">Belongs to the HARBI1 family.</text>
</comment>
<keyword evidence="7" id="KW-0539">Nucleus</keyword>
<keyword evidence="4" id="KW-0540">Nuclease</keyword>
<comment type="cofactor">
    <cofactor evidence="1">
        <name>a divalent metal cation</name>
        <dbReference type="ChEBI" id="CHEBI:60240"/>
    </cofactor>
</comment>
<evidence type="ECO:0000256" key="5">
    <source>
        <dbReference type="ARBA" id="ARBA00022723"/>
    </source>
</evidence>
<proteinExistence type="inferred from homology"/>
<dbReference type="OrthoDB" id="5983017at2759"/>
<sequence length="250" mass="28207">MANKRKLAVLLLEEIAESSESSGESEDSSDSEIEEVKLLSILRRDIPKILSFCDTVEEFDDLEFRKNFRIEKDSYNILCERLAPHLEALHVQHGARGRGRRQEISTKKKVLVGLWYFANKETIHSLAVTFGVANSTIHDIVQEFVASVMQIKDDVVRWPTTEEMDVSEAAFREFRGIPGIVGAIDGTYMPIPKPSGSGTDYINRKMYSSVNTQLTCDQNMKILDVYAGHPGSVHDDVDTRFPVTIEVLKQ</sequence>
<dbReference type="PANTHER" id="PTHR22930:SF85">
    <property type="entry name" value="GH03217P-RELATED"/>
    <property type="match status" value="1"/>
</dbReference>
<dbReference type="PANTHER" id="PTHR22930">
    <property type="match status" value="1"/>
</dbReference>
<dbReference type="EMBL" id="CAIIXF020000002">
    <property type="protein sequence ID" value="CAH1778086.1"/>
    <property type="molecule type" value="Genomic_DNA"/>
</dbReference>
<evidence type="ECO:0000313" key="8">
    <source>
        <dbReference type="EMBL" id="CAH1778086.1"/>
    </source>
</evidence>
<comment type="subcellular location">
    <subcellularLocation>
        <location evidence="2">Nucleus</location>
    </subcellularLocation>
</comment>
<organism evidence="8 9">
    <name type="scientific">Owenia fusiformis</name>
    <name type="common">Polychaete worm</name>
    <dbReference type="NCBI Taxonomy" id="6347"/>
    <lineage>
        <taxon>Eukaryota</taxon>
        <taxon>Metazoa</taxon>
        <taxon>Spiralia</taxon>
        <taxon>Lophotrochozoa</taxon>
        <taxon>Annelida</taxon>
        <taxon>Polychaeta</taxon>
        <taxon>Sedentaria</taxon>
        <taxon>Canalipalpata</taxon>
        <taxon>Sabellida</taxon>
        <taxon>Oweniida</taxon>
        <taxon>Oweniidae</taxon>
        <taxon>Owenia</taxon>
    </lineage>
</organism>
<evidence type="ECO:0000256" key="6">
    <source>
        <dbReference type="ARBA" id="ARBA00022801"/>
    </source>
</evidence>
<dbReference type="AlphaFoldDB" id="A0A8J1XMI8"/>
<dbReference type="InterPro" id="IPR045249">
    <property type="entry name" value="HARBI1-like"/>
</dbReference>
<evidence type="ECO:0000256" key="2">
    <source>
        <dbReference type="ARBA" id="ARBA00004123"/>
    </source>
</evidence>
<dbReference type="Pfam" id="PF13359">
    <property type="entry name" value="DDE_Tnp_4"/>
    <property type="match status" value="1"/>
</dbReference>
<name>A0A8J1XMI8_OWEFU</name>
<dbReference type="GO" id="GO:0005634">
    <property type="term" value="C:nucleus"/>
    <property type="evidence" value="ECO:0007669"/>
    <property type="project" value="UniProtKB-SubCell"/>
</dbReference>
<evidence type="ECO:0000256" key="1">
    <source>
        <dbReference type="ARBA" id="ARBA00001968"/>
    </source>
</evidence>
<keyword evidence="6" id="KW-0378">Hydrolase</keyword>
<keyword evidence="5" id="KW-0479">Metal-binding</keyword>
<evidence type="ECO:0000256" key="4">
    <source>
        <dbReference type="ARBA" id="ARBA00022722"/>
    </source>
</evidence>
<protein>
    <submittedName>
        <fullName evidence="8">Uncharacterized protein</fullName>
    </submittedName>
</protein>
<gene>
    <name evidence="8" type="ORF">OFUS_LOCUS5055</name>
</gene>
<evidence type="ECO:0000313" key="9">
    <source>
        <dbReference type="Proteomes" id="UP000749559"/>
    </source>
</evidence>
<comment type="caution">
    <text evidence="8">The sequence shown here is derived from an EMBL/GenBank/DDBJ whole genome shotgun (WGS) entry which is preliminary data.</text>
</comment>